<name>A0A9X3IR23_9GAMM</name>
<dbReference type="SUPFAM" id="SSF50998">
    <property type="entry name" value="Quinoprotein alcohol dehydrogenase-like"/>
    <property type="match status" value="2"/>
</dbReference>
<organism evidence="2 3">
    <name type="scientific">Parathalassolituus penaei</name>
    <dbReference type="NCBI Taxonomy" id="2997323"/>
    <lineage>
        <taxon>Bacteria</taxon>
        <taxon>Pseudomonadati</taxon>
        <taxon>Pseudomonadota</taxon>
        <taxon>Gammaproteobacteria</taxon>
        <taxon>Oceanospirillales</taxon>
        <taxon>Oceanospirillaceae</taxon>
        <taxon>Parathalassolituus</taxon>
    </lineage>
</organism>
<comment type="caution">
    <text evidence="2">The sequence shown here is derived from an EMBL/GenBank/DDBJ whole genome shotgun (WGS) entry which is preliminary data.</text>
</comment>
<evidence type="ECO:0000313" key="3">
    <source>
        <dbReference type="Proteomes" id="UP001150830"/>
    </source>
</evidence>
<dbReference type="InterPro" id="IPR015943">
    <property type="entry name" value="WD40/YVTN_repeat-like_dom_sf"/>
</dbReference>
<sequence length="903" mass="96497">MKTRSSGWVVLLWLTLAGLVAAGCGSSLTPGVFATFSGGEIDLGSSSADYCKMTISGSSSINSSTYVHASKSDCGVTTSGEGVDTLSLPTFLASTSSVDVTIQNSAYIKIGTTAYQPSGTSWCKNGNSSNCYSGSAGITLPSINSTTQPYVLFNNASANQFDEITSEVSNYPLYFKYSSSGSPYRINSITLKNSSTLILEPGTYYITQLISSGTFYIKVNTTDSSGNALGDGSGTVKLYLYNSPETTFQNGNSSCINIQNCGSTITSADSEYPERLQIWVYKNDLKLPYSQGSIQVAASIYVADGDLIFNTNSGSTFIGEAVAENVSVYNEPAYFIYKDTGAFASLYSSTSSYQEGEYSLAASATPSSASTGDLVYIPYQTDYYEQSDGSYSYISGHLKAFAYQSDGTTSSMASWDADDEMTVADRTAKLWSTDSSGNLLLFSALDDSAFSLASGSALSVATIKAYTLDPAYNSEAYLGYRDPDGLIGRPYTSRPVIMGDIVLFQTDDGFLYAVDAESGALRWGYMPRPLVAGLQNYSSFYTTHPMEGQIAILTADDTSTEGYIVGSANGGALHYALQVDEDGNLVDQLWLDETAGSNPHKPLVFSAGTKNWAVYVGASDEVVARTLDSSYTEKRFDVSKYLDTDARLTATPMGLGEYSVSGSSSQLDLTLFVGDSAGDIYYGSLVSSNSMVSSFKLTALGNIGTSTGVTDEVLFLEHATRNGVGYVTAQSSSRLKTFRYPEDDAAWFQNWTSYTGGSGYWNETGKTYTAETVFTPNTEHVQKLPSSGATITDKVSIAAGVVFLPVKVETDDSCEAWYYLYQLADGYFPDNTLYFTESATDNVLIGTGSAYTPSITVLNGSVVLEGNSEQNSSGTTSTQGLDDPFTFTSGPGGRSGWRELRNE</sequence>
<evidence type="ECO:0000313" key="2">
    <source>
        <dbReference type="EMBL" id="MCY0964777.1"/>
    </source>
</evidence>
<feature type="region of interest" description="Disordered" evidence="1">
    <location>
        <begin position="866"/>
        <end position="903"/>
    </location>
</feature>
<evidence type="ECO:0000256" key="1">
    <source>
        <dbReference type="SAM" id="MobiDB-lite"/>
    </source>
</evidence>
<proteinExistence type="predicted"/>
<keyword evidence="3" id="KW-1185">Reference proteome</keyword>
<dbReference type="Proteomes" id="UP001150830">
    <property type="component" value="Unassembled WGS sequence"/>
</dbReference>
<dbReference type="InterPro" id="IPR011047">
    <property type="entry name" value="Quinoprotein_ADH-like_sf"/>
</dbReference>
<protein>
    <submittedName>
        <fullName evidence="2">Uncharacterized protein</fullName>
    </submittedName>
</protein>
<feature type="compositionally biased region" description="Polar residues" evidence="1">
    <location>
        <begin position="867"/>
        <end position="880"/>
    </location>
</feature>
<dbReference type="PROSITE" id="PS51257">
    <property type="entry name" value="PROKAR_LIPOPROTEIN"/>
    <property type="match status" value="1"/>
</dbReference>
<dbReference type="EMBL" id="JAPNOA010000019">
    <property type="protein sequence ID" value="MCY0964777.1"/>
    <property type="molecule type" value="Genomic_DNA"/>
</dbReference>
<dbReference type="AlphaFoldDB" id="A0A9X3IR23"/>
<dbReference type="Gene3D" id="2.130.10.10">
    <property type="entry name" value="YVTN repeat-like/Quinoprotein amine dehydrogenase"/>
    <property type="match status" value="1"/>
</dbReference>
<gene>
    <name evidence="2" type="ORF">OUO13_06230</name>
</gene>
<accession>A0A9X3IR23</accession>
<reference evidence="2" key="1">
    <citation type="submission" date="2022-11" db="EMBL/GenBank/DDBJ databases">
        <title>Parathalassolutuus dongxingensis gen. nov., sp. nov., a novel member of family Oceanospirillaceae isolated from a coastal shrimp pond in Guangxi, China.</title>
        <authorList>
            <person name="Chen H."/>
        </authorList>
    </citation>
    <scope>NUCLEOTIDE SEQUENCE</scope>
    <source>
        <strain evidence="2">G-43</strain>
    </source>
</reference>
<dbReference type="RefSeq" id="WP_283172994.1">
    <property type="nucleotide sequence ID" value="NZ_JAPNOA010000019.1"/>
</dbReference>